<dbReference type="PANTHER" id="PTHR45884:SF2">
    <property type="entry name" value="N-ACETYLTRANSFERASE ECO"/>
    <property type="match status" value="1"/>
</dbReference>
<sequence length="402" mass="44839">MVSPMASLKARKPVKTYTRQRKHSRSNEGPPMKRRRVDTLDRTLETNCPLPIDNISSSPSHDLSIYPPSSPKGPRIFSNASLQSTPSSSPQRSKPSPPVQRRRPIFSFFKRQSDPAPGPLNPLSDHPPNIPAPGLNPKKKLVQAQLDLVPDIRKTCKTCGMQYIPSNPSDIQLHKKFHAMNVGGIDLPKSFVEKVLRRKQVNGGADGSFIAVISRRDSTALRSRAVDVLNVVNTELAAVPIPDGLLWSQAHVPSADLWAPRESGDEREMKITATDRYKLYMYILRHKCVGACLAERIHEAHTVLDREQVSPAPDLLSRDSPSCISISSNKDPVMLGISRIWTSNLHRKHGIATRLLDAASKDFVYGMTVEKDMMAFSQPTESGGRLARKWFGRRNGWHVYVD</sequence>
<keyword evidence="5" id="KW-0863">Zinc-finger</keyword>
<feature type="compositionally biased region" description="Basic residues" evidence="10">
    <location>
        <begin position="9"/>
        <end position="24"/>
    </location>
</feature>
<evidence type="ECO:0000256" key="6">
    <source>
        <dbReference type="ARBA" id="ARBA00022833"/>
    </source>
</evidence>
<evidence type="ECO:0000256" key="5">
    <source>
        <dbReference type="ARBA" id="ARBA00022771"/>
    </source>
</evidence>
<evidence type="ECO:0000256" key="1">
    <source>
        <dbReference type="ARBA" id="ARBA00004123"/>
    </source>
</evidence>
<dbReference type="GO" id="GO:0061733">
    <property type="term" value="F:protein-lysine-acetyltransferase activity"/>
    <property type="evidence" value="ECO:0007669"/>
    <property type="project" value="TreeGrafter"/>
</dbReference>
<organism evidence="13 14">
    <name type="scientific">Lojkania enalia</name>
    <dbReference type="NCBI Taxonomy" id="147567"/>
    <lineage>
        <taxon>Eukaryota</taxon>
        <taxon>Fungi</taxon>
        <taxon>Dikarya</taxon>
        <taxon>Ascomycota</taxon>
        <taxon>Pezizomycotina</taxon>
        <taxon>Dothideomycetes</taxon>
        <taxon>Pleosporomycetidae</taxon>
        <taxon>Pleosporales</taxon>
        <taxon>Pleosporales incertae sedis</taxon>
        <taxon>Lojkania</taxon>
    </lineage>
</organism>
<reference evidence="14" key="1">
    <citation type="journal article" date="2020" name="Stud. Mycol.">
        <title>101 Dothideomycetes genomes: A test case for predicting lifestyles and emergence of pathogens.</title>
        <authorList>
            <person name="Haridas S."/>
            <person name="Albert R."/>
            <person name="Binder M."/>
            <person name="Bloem J."/>
            <person name="LaButti K."/>
            <person name="Salamov A."/>
            <person name="Andreopoulos B."/>
            <person name="Baker S."/>
            <person name="Barry K."/>
            <person name="Bills G."/>
            <person name="Bluhm B."/>
            <person name="Cannon C."/>
            <person name="Castanera R."/>
            <person name="Culley D."/>
            <person name="Daum C."/>
            <person name="Ezra D."/>
            <person name="Gonzalez J."/>
            <person name="Henrissat B."/>
            <person name="Kuo A."/>
            <person name="Liang C."/>
            <person name="Lipzen A."/>
            <person name="Lutzoni F."/>
            <person name="Magnuson J."/>
            <person name="Mondo S."/>
            <person name="Nolan M."/>
            <person name="Ohm R."/>
            <person name="Pangilinan J."/>
            <person name="Park H.-J."/>
            <person name="Ramirez L."/>
            <person name="Alfaro M."/>
            <person name="Sun H."/>
            <person name="Tritt A."/>
            <person name="Yoshinaga Y."/>
            <person name="Zwiers L.-H."/>
            <person name="Turgeon B."/>
            <person name="Goodwin S."/>
            <person name="Spatafora J."/>
            <person name="Crous P."/>
            <person name="Grigoriev I."/>
        </authorList>
    </citation>
    <scope>NUCLEOTIDE SEQUENCE [LARGE SCALE GENOMIC DNA]</scope>
    <source>
        <strain evidence="14">CBS 304.66</strain>
    </source>
</reference>
<comment type="subcellular location">
    <subcellularLocation>
        <location evidence="1">Nucleus</location>
    </subcellularLocation>
</comment>
<evidence type="ECO:0000256" key="7">
    <source>
        <dbReference type="ARBA" id="ARBA00023242"/>
    </source>
</evidence>
<feature type="region of interest" description="Disordered" evidence="10">
    <location>
        <begin position="1"/>
        <end position="137"/>
    </location>
</feature>
<accession>A0A9P4MW96</accession>
<evidence type="ECO:0000256" key="8">
    <source>
        <dbReference type="ARBA" id="ARBA00023306"/>
    </source>
</evidence>
<dbReference type="InterPro" id="IPR028009">
    <property type="entry name" value="ESCO_Acetyltransf_dom"/>
</dbReference>
<dbReference type="Pfam" id="PF13880">
    <property type="entry name" value="Acetyltransf_13"/>
    <property type="match status" value="1"/>
</dbReference>
<name>A0A9P4MW96_9PLEO</name>
<keyword evidence="7" id="KW-0539">Nucleus</keyword>
<keyword evidence="3" id="KW-0808">Transferase</keyword>
<keyword evidence="8" id="KW-0131">Cell cycle</keyword>
<dbReference type="Pfam" id="PF13878">
    <property type="entry name" value="zf-C2H2_3"/>
    <property type="match status" value="1"/>
</dbReference>
<comment type="caution">
    <text evidence="13">The sequence shown here is derived from an EMBL/GenBank/DDBJ whole genome shotgun (WGS) entry which is preliminary data.</text>
</comment>
<dbReference type="Proteomes" id="UP000800093">
    <property type="component" value="Unassembled WGS sequence"/>
</dbReference>
<dbReference type="OrthoDB" id="428854at2759"/>
<gene>
    <name evidence="13" type="ORF">CC78DRAFT_502296</name>
</gene>
<dbReference type="AlphaFoldDB" id="A0A9P4MW96"/>
<dbReference type="GO" id="GO:0008270">
    <property type="term" value="F:zinc ion binding"/>
    <property type="evidence" value="ECO:0007669"/>
    <property type="project" value="UniProtKB-KW"/>
</dbReference>
<feature type="domain" description="N-acetyltransferase ESCO zinc-finger" evidence="11">
    <location>
        <begin position="143"/>
        <end position="180"/>
    </location>
</feature>
<evidence type="ECO:0008006" key="15">
    <source>
        <dbReference type="Google" id="ProtNLM"/>
    </source>
</evidence>
<evidence type="ECO:0000259" key="11">
    <source>
        <dbReference type="Pfam" id="PF13878"/>
    </source>
</evidence>
<evidence type="ECO:0000313" key="14">
    <source>
        <dbReference type="Proteomes" id="UP000800093"/>
    </source>
</evidence>
<evidence type="ECO:0000256" key="2">
    <source>
        <dbReference type="ARBA" id="ARBA00005816"/>
    </source>
</evidence>
<keyword evidence="4" id="KW-0479">Metal-binding</keyword>
<evidence type="ECO:0000256" key="9">
    <source>
        <dbReference type="ARBA" id="ARBA00023315"/>
    </source>
</evidence>
<dbReference type="EMBL" id="ML986692">
    <property type="protein sequence ID" value="KAF2259950.1"/>
    <property type="molecule type" value="Genomic_DNA"/>
</dbReference>
<dbReference type="PANTHER" id="PTHR45884">
    <property type="entry name" value="N-ACETYLTRANSFERASE ECO"/>
    <property type="match status" value="1"/>
</dbReference>
<dbReference type="GO" id="GO:0005634">
    <property type="term" value="C:nucleus"/>
    <property type="evidence" value="ECO:0007669"/>
    <property type="project" value="UniProtKB-SubCell"/>
</dbReference>
<protein>
    <recommendedName>
        <fullName evidence="15">Sister chromatid cohesion acetyltransferase Eco1</fullName>
    </recommendedName>
</protein>
<dbReference type="InterPro" id="IPR028005">
    <property type="entry name" value="AcTrfase_ESCO_Znf_dom"/>
</dbReference>
<evidence type="ECO:0000259" key="12">
    <source>
        <dbReference type="Pfam" id="PF13880"/>
    </source>
</evidence>
<feature type="domain" description="N-acetyltransferase ESCO acetyl-transferase" evidence="12">
    <location>
        <begin position="332"/>
        <end position="400"/>
    </location>
</feature>
<feature type="compositionally biased region" description="Low complexity" evidence="10">
    <location>
        <begin position="83"/>
        <end position="94"/>
    </location>
</feature>
<comment type="similarity">
    <text evidence="2">Belongs to the acetyltransferase family. ECO subfamily.</text>
</comment>
<keyword evidence="14" id="KW-1185">Reference proteome</keyword>
<keyword evidence="9" id="KW-0012">Acyltransferase</keyword>
<evidence type="ECO:0000313" key="13">
    <source>
        <dbReference type="EMBL" id="KAF2259950.1"/>
    </source>
</evidence>
<keyword evidence="6" id="KW-0862">Zinc</keyword>
<dbReference type="GO" id="GO:0000785">
    <property type="term" value="C:chromatin"/>
    <property type="evidence" value="ECO:0007669"/>
    <property type="project" value="TreeGrafter"/>
</dbReference>
<evidence type="ECO:0000256" key="3">
    <source>
        <dbReference type="ARBA" id="ARBA00022679"/>
    </source>
</evidence>
<evidence type="ECO:0000256" key="4">
    <source>
        <dbReference type="ARBA" id="ARBA00022723"/>
    </source>
</evidence>
<evidence type="ECO:0000256" key="10">
    <source>
        <dbReference type="SAM" id="MobiDB-lite"/>
    </source>
</evidence>
<proteinExistence type="inferred from homology"/>
<dbReference type="GO" id="GO:0007064">
    <property type="term" value="P:mitotic sister chromatid cohesion"/>
    <property type="evidence" value="ECO:0007669"/>
    <property type="project" value="TreeGrafter"/>
</dbReference>